<dbReference type="Pfam" id="PF00903">
    <property type="entry name" value="Glyoxalase"/>
    <property type="match status" value="1"/>
</dbReference>
<dbReference type="InterPro" id="IPR037523">
    <property type="entry name" value="VOC_core"/>
</dbReference>
<organism evidence="3 4">
    <name type="scientific">Paenibacillus gallinarum</name>
    <dbReference type="NCBI Taxonomy" id="2762232"/>
    <lineage>
        <taxon>Bacteria</taxon>
        <taxon>Bacillati</taxon>
        <taxon>Bacillota</taxon>
        <taxon>Bacilli</taxon>
        <taxon>Bacillales</taxon>
        <taxon>Paenibacillaceae</taxon>
        <taxon>Paenibacillus</taxon>
    </lineage>
</organism>
<accession>A0ABR8T0S3</accession>
<dbReference type="InterPro" id="IPR051785">
    <property type="entry name" value="MMCE/EMCE_epimerase"/>
</dbReference>
<name>A0ABR8T0S3_9BACL</name>
<dbReference type="Proteomes" id="UP000608071">
    <property type="component" value="Unassembled WGS sequence"/>
</dbReference>
<dbReference type="RefSeq" id="WP_191801304.1">
    <property type="nucleotide sequence ID" value="NZ_JACSQL010000006.1"/>
</dbReference>
<keyword evidence="1" id="KW-0479">Metal-binding</keyword>
<gene>
    <name evidence="3" type="ORF">H9647_15000</name>
</gene>
<dbReference type="SUPFAM" id="SSF54593">
    <property type="entry name" value="Glyoxalase/Bleomycin resistance protein/Dihydroxybiphenyl dioxygenase"/>
    <property type="match status" value="1"/>
</dbReference>
<dbReference type="Gene3D" id="3.10.180.10">
    <property type="entry name" value="2,3-Dihydroxybiphenyl 1,2-Dioxygenase, domain 1"/>
    <property type="match status" value="1"/>
</dbReference>
<dbReference type="EMBL" id="JACSQL010000006">
    <property type="protein sequence ID" value="MBD7969378.1"/>
    <property type="molecule type" value="Genomic_DNA"/>
</dbReference>
<proteinExistence type="predicted"/>
<sequence length="158" mass="18256">MIAITHIGLSVPDLDQAIRWYEEVLGFEKIAGPYSFDQKSENQHNMTNDLQGQEVRKMRNAHLTCGNQVGLELFEFEEPRRKQVPKGEYDGFFHLCLLVDDIEAVANRIEATGGKKTSEMWNTRNGKPYYLQYCEDPFGNILELYNKSTELIYGNKED</sequence>
<evidence type="ECO:0000313" key="3">
    <source>
        <dbReference type="EMBL" id="MBD7969378.1"/>
    </source>
</evidence>
<dbReference type="PANTHER" id="PTHR43048">
    <property type="entry name" value="METHYLMALONYL-COA EPIMERASE"/>
    <property type="match status" value="1"/>
</dbReference>
<dbReference type="PROSITE" id="PS51819">
    <property type="entry name" value="VOC"/>
    <property type="match status" value="1"/>
</dbReference>
<feature type="domain" description="VOC" evidence="2">
    <location>
        <begin position="3"/>
        <end position="147"/>
    </location>
</feature>
<dbReference type="InterPro" id="IPR004360">
    <property type="entry name" value="Glyas_Fos-R_dOase_dom"/>
</dbReference>
<evidence type="ECO:0000259" key="2">
    <source>
        <dbReference type="PROSITE" id="PS51819"/>
    </source>
</evidence>
<reference evidence="3 4" key="1">
    <citation type="submission" date="2020-08" db="EMBL/GenBank/DDBJ databases">
        <title>A Genomic Blueprint of the Chicken Gut Microbiome.</title>
        <authorList>
            <person name="Gilroy R."/>
            <person name="Ravi A."/>
            <person name="Getino M."/>
            <person name="Pursley I."/>
            <person name="Horton D.L."/>
            <person name="Alikhan N.-F."/>
            <person name="Baker D."/>
            <person name="Gharbi K."/>
            <person name="Hall N."/>
            <person name="Watson M."/>
            <person name="Adriaenssens E.M."/>
            <person name="Foster-Nyarko E."/>
            <person name="Jarju S."/>
            <person name="Secka A."/>
            <person name="Antonio M."/>
            <person name="Oren A."/>
            <person name="Chaudhuri R."/>
            <person name="La Ragione R.M."/>
            <person name="Hildebrand F."/>
            <person name="Pallen M.J."/>
        </authorList>
    </citation>
    <scope>NUCLEOTIDE SEQUENCE [LARGE SCALE GENOMIC DNA]</scope>
    <source>
        <strain evidence="3 4">Sa2BVA9</strain>
    </source>
</reference>
<dbReference type="InterPro" id="IPR029068">
    <property type="entry name" value="Glyas_Bleomycin-R_OHBP_Dase"/>
</dbReference>
<keyword evidence="4" id="KW-1185">Reference proteome</keyword>
<comment type="caution">
    <text evidence="3">The sequence shown here is derived from an EMBL/GenBank/DDBJ whole genome shotgun (WGS) entry which is preliminary data.</text>
</comment>
<evidence type="ECO:0000313" key="4">
    <source>
        <dbReference type="Proteomes" id="UP000608071"/>
    </source>
</evidence>
<dbReference type="PANTHER" id="PTHR43048:SF6">
    <property type="entry name" value="BLR8189 PROTEIN"/>
    <property type="match status" value="1"/>
</dbReference>
<evidence type="ECO:0000256" key="1">
    <source>
        <dbReference type="ARBA" id="ARBA00022723"/>
    </source>
</evidence>
<protein>
    <submittedName>
        <fullName evidence="3">VOC family protein</fullName>
    </submittedName>
</protein>